<proteinExistence type="predicted"/>
<dbReference type="Proteomes" id="UP001277561">
    <property type="component" value="Unassembled WGS sequence"/>
</dbReference>
<accession>A0ABU4W6D3</accession>
<name>A0ABU4W6D3_9HYPH</name>
<evidence type="ECO:0000313" key="1">
    <source>
        <dbReference type="EMBL" id="MDX8333012.1"/>
    </source>
</evidence>
<organism evidence="1 2">
    <name type="scientific">Agrobacterium rosae</name>
    <dbReference type="NCBI Taxonomy" id="1972867"/>
    <lineage>
        <taxon>Bacteria</taxon>
        <taxon>Pseudomonadati</taxon>
        <taxon>Pseudomonadota</taxon>
        <taxon>Alphaproteobacteria</taxon>
        <taxon>Hyphomicrobiales</taxon>
        <taxon>Rhizobiaceae</taxon>
        <taxon>Rhizobium/Agrobacterium group</taxon>
        <taxon>Agrobacterium</taxon>
    </lineage>
</organism>
<sequence length="115" mass="12847">MNDREAIGLRAKAQAALSADRAEIDADMLRKHENALAALRDPEIAEDIRLEALLTTRDWEDRGTVSEDHIAAWKTILAMEDEDAAMSILANTKDAAALRRLTPFTEQALTYQRRG</sequence>
<dbReference type="EMBL" id="JAVRAD010000032">
    <property type="protein sequence ID" value="MDX8333012.1"/>
    <property type="molecule type" value="Genomic_DNA"/>
</dbReference>
<reference evidence="1" key="1">
    <citation type="journal article" date="2023" name="Phytobiomes J">
        <title>Deciphering the key players within the bacterial microbiota associated with aerial crown gall tumors on rhododendron: Insights into the gallobiome.</title>
        <authorList>
            <person name="Kuzmanovic N."/>
            <person name="Nesme J."/>
            <person name="Wolf J."/>
            <person name="Neumann-Schaal M."/>
            <person name="Petersen J."/>
            <person name="Fernandez-Gnecco G."/>
            <person name="Sproeer C."/>
            <person name="Bunk B."/>
            <person name="Overmann J."/>
            <person name="Sorensen S.J."/>
            <person name="Idczak E."/>
            <person name="Smalla K."/>
        </authorList>
    </citation>
    <scope>NUCLEOTIDE SEQUENCE [LARGE SCALE GENOMIC DNA]</scope>
    <source>
        <strain evidence="1">Rho-14.1</strain>
    </source>
</reference>
<gene>
    <name evidence="1" type="ORF">RMS29_27865</name>
</gene>
<keyword evidence="2" id="KW-1185">Reference proteome</keyword>
<protein>
    <submittedName>
        <fullName evidence="1">Uncharacterized protein</fullName>
    </submittedName>
</protein>
<comment type="caution">
    <text evidence="1">The sequence shown here is derived from an EMBL/GenBank/DDBJ whole genome shotgun (WGS) entry which is preliminary data.</text>
</comment>
<evidence type="ECO:0000313" key="2">
    <source>
        <dbReference type="Proteomes" id="UP001277561"/>
    </source>
</evidence>
<dbReference type="RefSeq" id="WP_320188994.1">
    <property type="nucleotide sequence ID" value="NZ_CP192773.1"/>
</dbReference>